<dbReference type="Gene3D" id="3.40.50.300">
    <property type="entry name" value="P-loop containing nucleotide triphosphate hydrolases"/>
    <property type="match status" value="1"/>
</dbReference>
<evidence type="ECO:0000259" key="4">
    <source>
        <dbReference type="Pfam" id="PF00005"/>
    </source>
</evidence>
<dbReference type="Proteomes" id="UP000381693">
    <property type="component" value="Unassembled WGS sequence"/>
</dbReference>
<dbReference type="InterPro" id="IPR003439">
    <property type="entry name" value="ABC_transporter-like_ATP-bd"/>
</dbReference>
<comment type="caution">
    <text evidence="5">The sequence shown here is derived from an EMBL/GenBank/DDBJ whole genome shotgun (WGS) entry which is preliminary data.</text>
</comment>
<evidence type="ECO:0000313" key="5">
    <source>
        <dbReference type="EMBL" id="VVM05525.1"/>
    </source>
</evidence>
<proteinExistence type="inferred from homology"/>
<organism evidence="5 6">
    <name type="scientific">Methylacidimicrobium cyclopophantes</name>
    <dbReference type="NCBI Taxonomy" id="1041766"/>
    <lineage>
        <taxon>Bacteria</taxon>
        <taxon>Pseudomonadati</taxon>
        <taxon>Verrucomicrobiota</taxon>
        <taxon>Methylacidimicrobium</taxon>
    </lineage>
</organism>
<dbReference type="InterPro" id="IPR027417">
    <property type="entry name" value="P-loop_NTPase"/>
</dbReference>
<feature type="domain" description="ABC transporter" evidence="4">
    <location>
        <begin position="63"/>
        <end position="172"/>
    </location>
</feature>
<sequence>MAITGDPAGAEGTPPPLLRAEGLRLSFPPLPPIRIPSFTVRPSGLVAILATAEDAPPILERAILETLAGERRPETGRVFFQERDLGQFPLGWARDHGLSLLSTEKNFHAASSVESNLLRSAGSSLPTWLFRFLPLEEHLPLEAGKLSEVEQRWLALACALARRPQLLLLERPLEGLPPILLQALLERIVRLNLEEGIAFCFTAGPSPLIQTAVSSAYRVTSGLLAAA</sequence>
<dbReference type="EMBL" id="CABFUZ020000090">
    <property type="protein sequence ID" value="VVM05525.1"/>
    <property type="molecule type" value="Genomic_DNA"/>
</dbReference>
<dbReference type="GO" id="GO:0016887">
    <property type="term" value="F:ATP hydrolysis activity"/>
    <property type="evidence" value="ECO:0007669"/>
    <property type="project" value="InterPro"/>
</dbReference>
<dbReference type="AlphaFoldDB" id="A0A5E6MHN0"/>
<dbReference type="GO" id="GO:0005524">
    <property type="term" value="F:ATP binding"/>
    <property type="evidence" value="ECO:0007669"/>
    <property type="project" value="UniProtKB-KW"/>
</dbReference>
<dbReference type="RefSeq" id="WP_142524734.1">
    <property type="nucleotide sequence ID" value="NZ_CABFUZ020000090.1"/>
</dbReference>
<dbReference type="InterPro" id="IPR052156">
    <property type="entry name" value="BCAA_Transport_ATP-bd_LivF"/>
</dbReference>
<evidence type="ECO:0000256" key="1">
    <source>
        <dbReference type="ARBA" id="ARBA00005417"/>
    </source>
</evidence>
<evidence type="ECO:0000256" key="3">
    <source>
        <dbReference type="ARBA" id="ARBA00022970"/>
    </source>
</evidence>
<dbReference type="Pfam" id="PF00005">
    <property type="entry name" value="ABC_tran"/>
    <property type="match status" value="1"/>
</dbReference>
<keyword evidence="5" id="KW-0547">Nucleotide-binding</keyword>
<gene>
    <name evidence="5" type="primary">livF</name>
    <name evidence="5" type="ORF">MAMC_00647</name>
</gene>
<dbReference type="SUPFAM" id="SSF52540">
    <property type="entry name" value="P-loop containing nucleoside triphosphate hydrolases"/>
    <property type="match status" value="1"/>
</dbReference>
<keyword evidence="5" id="KW-0067">ATP-binding</keyword>
<keyword evidence="2" id="KW-0813">Transport</keyword>
<dbReference type="OrthoDB" id="194273at2"/>
<accession>A0A5E6MHN0</accession>
<keyword evidence="3" id="KW-0029">Amino-acid transport</keyword>
<name>A0A5E6MHN0_9BACT</name>
<dbReference type="PANTHER" id="PTHR43820:SF4">
    <property type="entry name" value="HIGH-AFFINITY BRANCHED-CHAIN AMINO ACID TRANSPORT ATP-BINDING PROTEIN LIVF"/>
    <property type="match status" value="1"/>
</dbReference>
<dbReference type="PANTHER" id="PTHR43820">
    <property type="entry name" value="HIGH-AFFINITY BRANCHED-CHAIN AMINO ACID TRANSPORT ATP-BINDING PROTEIN LIVF"/>
    <property type="match status" value="1"/>
</dbReference>
<dbReference type="GO" id="GO:0015807">
    <property type="term" value="P:L-amino acid transport"/>
    <property type="evidence" value="ECO:0007669"/>
    <property type="project" value="TreeGrafter"/>
</dbReference>
<keyword evidence="6" id="KW-1185">Reference proteome</keyword>
<evidence type="ECO:0000256" key="2">
    <source>
        <dbReference type="ARBA" id="ARBA00022448"/>
    </source>
</evidence>
<dbReference type="GO" id="GO:0015658">
    <property type="term" value="F:branched-chain amino acid transmembrane transporter activity"/>
    <property type="evidence" value="ECO:0007669"/>
    <property type="project" value="TreeGrafter"/>
</dbReference>
<protein>
    <submittedName>
        <fullName evidence="5">High-affinity branched-chain amino acid transport ATP-binding protein LivF</fullName>
    </submittedName>
</protein>
<comment type="similarity">
    <text evidence="1">Belongs to the ABC transporter superfamily.</text>
</comment>
<evidence type="ECO:0000313" key="6">
    <source>
        <dbReference type="Proteomes" id="UP000381693"/>
    </source>
</evidence>
<reference evidence="5" key="1">
    <citation type="submission" date="2019-09" db="EMBL/GenBank/DDBJ databases">
        <authorList>
            <person name="Cremers G."/>
        </authorList>
    </citation>
    <scope>NUCLEOTIDE SEQUENCE [LARGE SCALE GENOMIC DNA]</scope>
    <source>
        <strain evidence="5">3B</strain>
    </source>
</reference>